<reference evidence="1 2" key="1">
    <citation type="submission" date="2024-05" db="EMBL/GenBank/DDBJ databases">
        <authorList>
            <person name="Wallberg A."/>
        </authorList>
    </citation>
    <scope>NUCLEOTIDE SEQUENCE [LARGE SCALE GENOMIC DNA]</scope>
</reference>
<evidence type="ECO:0000313" key="1">
    <source>
        <dbReference type="EMBL" id="CAL4178619.1"/>
    </source>
</evidence>
<accession>A0AAV2SCK5</accession>
<comment type="caution">
    <text evidence="1">The sequence shown here is derived from an EMBL/GenBank/DDBJ whole genome shotgun (WGS) entry which is preliminary data.</text>
</comment>
<keyword evidence="2" id="KW-1185">Reference proteome</keyword>
<name>A0AAV2SCK5_MEGNR</name>
<protein>
    <submittedName>
        <fullName evidence="1">Uncharacterized protein</fullName>
    </submittedName>
</protein>
<dbReference type="Proteomes" id="UP001497623">
    <property type="component" value="Unassembled WGS sequence"/>
</dbReference>
<dbReference type="EMBL" id="CAXKWB010056685">
    <property type="protein sequence ID" value="CAL4178619.1"/>
    <property type="molecule type" value="Genomic_DNA"/>
</dbReference>
<gene>
    <name evidence="1" type="ORF">MNOR_LOCUS35048</name>
</gene>
<organism evidence="1 2">
    <name type="scientific">Meganyctiphanes norvegica</name>
    <name type="common">Northern krill</name>
    <name type="synonym">Thysanopoda norvegica</name>
    <dbReference type="NCBI Taxonomy" id="48144"/>
    <lineage>
        <taxon>Eukaryota</taxon>
        <taxon>Metazoa</taxon>
        <taxon>Ecdysozoa</taxon>
        <taxon>Arthropoda</taxon>
        <taxon>Crustacea</taxon>
        <taxon>Multicrustacea</taxon>
        <taxon>Malacostraca</taxon>
        <taxon>Eumalacostraca</taxon>
        <taxon>Eucarida</taxon>
        <taxon>Euphausiacea</taxon>
        <taxon>Euphausiidae</taxon>
        <taxon>Meganyctiphanes</taxon>
    </lineage>
</organism>
<proteinExistence type="predicted"/>
<dbReference type="AlphaFoldDB" id="A0AAV2SCK5"/>
<evidence type="ECO:0000313" key="2">
    <source>
        <dbReference type="Proteomes" id="UP001497623"/>
    </source>
</evidence>
<sequence length="100" mass="11580">MLGNWLHLRNLTLCNKKLITLKVRNLETCHFNTISLTHLCTLCINFMNTALIVFPLQLLSCDKNFALHPVYQLRLGLLNAILPLSNNNYLSWLQMVYFSS</sequence>